<sequence>MTPRIPAPRAPGRRFSDAPRPSIGGLRFAVCGLRRGIGAARRCRYRDAPTIGSRAA</sequence>
<protein>
    <submittedName>
        <fullName evidence="2">Uncharacterized protein</fullName>
    </submittedName>
</protein>
<gene>
    <name evidence="2" type="ORF">I596_3354</name>
</gene>
<reference evidence="2 3" key="1">
    <citation type="submission" date="2016-04" db="EMBL/GenBank/DDBJ databases">
        <title>Complete genome sequence of Dokdonella koreensis DS-123T.</title>
        <authorList>
            <person name="Kim J.F."/>
            <person name="Lee H."/>
            <person name="Kwak M.-J."/>
        </authorList>
    </citation>
    <scope>NUCLEOTIDE SEQUENCE [LARGE SCALE GENOMIC DNA]</scope>
    <source>
        <strain evidence="2 3">DS-123</strain>
    </source>
</reference>
<proteinExistence type="predicted"/>
<dbReference type="Proteomes" id="UP000076830">
    <property type="component" value="Chromosome"/>
</dbReference>
<dbReference type="EMBL" id="CP015249">
    <property type="protein sequence ID" value="ANB19343.1"/>
    <property type="molecule type" value="Genomic_DNA"/>
</dbReference>
<dbReference type="STRING" id="1300342.I596_3354"/>
<dbReference type="KEGG" id="dko:I596_3354"/>
<evidence type="ECO:0000313" key="2">
    <source>
        <dbReference type="EMBL" id="ANB19343.1"/>
    </source>
</evidence>
<name>A0A160DYV8_9GAMM</name>
<keyword evidence="3" id="KW-1185">Reference proteome</keyword>
<dbReference type="PATRIC" id="fig|1300342.3.peg.3276"/>
<evidence type="ECO:0000256" key="1">
    <source>
        <dbReference type="SAM" id="MobiDB-lite"/>
    </source>
</evidence>
<accession>A0A160DYV8</accession>
<organism evidence="2 3">
    <name type="scientific">Dokdonella koreensis DS-123</name>
    <dbReference type="NCBI Taxonomy" id="1300342"/>
    <lineage>
        <taxon>Bacteria</taxon>
        <taxon>Pseudomonadati</taxon>
        <taxon>Pseudomonadota</taxon>
        <taxon>Gammaproteobacteria</taxon>
        <taxon>Lysobacterales</taxon>
        <taxon>Rhodanobacteraceae</taxon>
        <taxon>Dokdonella</taxon>
    </lineage>
</organism>
<evidence type="ECO:0000313" key="3">
    <source>
        <dbReference type="Proteomes" id="UP000076830"/>
    </source>
</evidence>
<feature type="region of interest" description="Disordered" evidence="1">
    <location>
        <begin position="1"/>
        <end position="24"/>
    </location>
</feature>
<dbReference type="AlphaFoldDB" id="A0A160DYV8"/>